<feature type="compositionally biased region" description="Low complexity" evidence="2">
    <location>
        <begin position="371"/>
        <end position="384"/>
    </location>
</feature>
<sequence>MLSEGADAPGFELPALVDGEKRRVALAEYLGDDVVILAFYPGDFNPACDEESCDLDELDLFTMQKDVTILGISPDSVYSHGAFAEQYDLKIPLLSDTDGEVAERYDIGLVDDIGQRLVERAVAVVDHDGTITYSWSTDDMTELPRVEEIKDALAETGGDDTAFARYRVGHAHYTEGRRSFTSAMESFQNTEWVMAQHDFQQAREEFEEAADRFDTAVRFVDDDALVPIYEGANEKATALWQAADWLTRSASAYSSGSGTEGQELRDDAEIPLSTVREYREPPDPDGEWPPEMENLEKAESDDHSILPTEPDVEDAALDLDIDDADDEPTDAAPDTDTDESADPAEQVAATADGPDPEPAADDDIDDDELAEIQAELAANNPESEPSVEELTEESTSIVDTPPMGASDGETEAVEAADSETETAEAAASATEDSPSTIDPPATNESDGDTASADESEEPVDAMAEPADSDPAGERDVDAPAQGHEAETADGAAGDVAVAVEGLPTGESSEGPAVTADEQTDATAPDSAAMATDGSDGEAAGESDETDASESDGTDASESDGTDDGESDEADASESDGTDDGGPDLQLELAEPDPDPIDGDGPPIPPADEPDGESGSDE</sequence>
<evidence type="ECO:0000259" key="3">
    <source>
        <dbReference type="PROSITE" id="PS51352"/>
    </source>
</evidence>
<dbReference type="GO" id="GO:0016209">
    <property type="term" value="F:antioxidant activity"/>
    <property type="evidence" value="ECO:0007669"/>
    <property type="project" value="InterPro"/>
</dbReference>
<comment type="caution">
    <text evidence="4">The sequence shown here is derived from an EMBL/GenBank/DDBJ whole genome shotgun (WGS) entry which is preliminary data.</text>
</comment>
<evidence type="ECO:0000256" key="1">
    <source>
        <dbReference type="ARBA" id="ARBA00023284"/>
    </source>
</evidence>
<evidence type="ECO:0000256" key="2">
    <source>
        <dbReference type="SAM" id="MobiDB-lite"/>
    </source>
</evidence>
<accession>A0A8J8C8D4</accession>
<dbReference type="PROSITE" id="PS51352">
    <property type="entry name" value="THIOREDOXIN_2"/>
    <property type="match status" value="1"/>
</dbReference>
<feature type="compositionally biased region" description="Acidic residues" evidence="2">
    <location>
        <begin position="607"/>
        <end position="617"/>
    </location>
</feature>
<dbReference type="Gene3D" id="3.40.30.10">
    <property type="entry name" value="Glutaredoxin"/>
    <property type="match status" value="1"/>
</dbReference>
<feature type="domain" description="Thioredoxin" evidence="3">
    <location>
        <begin position="2"/>
        <end position="158"/>
    </location>
</feature>
<feature type="compositionally biased region" description="Low complexity" evidence="2">
    <location>
        <begin position="488"/>
        <end position="501"/>
    </location>
</feature>
<dbReference type="PANTHER" id="PTHR43110:SF1">
    <property type="entry name" value="THIOL PEROXIDASE"/>
    <property type="match status" value="1"/>
</dbReference>
<evidence type="ECO:0000313" key="4">
    <source>
        <dbReference type="EMBL" id="MBX0304227.1"/>
    </source>
</evidence>
<keyword evidence="5" id="KW-1185">Reference proteome</keyword>
<feature type="compositionally biased region" description="Acidic residues" evidence="2">
    <location>
        <begin position="354"/>
        <end position="370"/>
    </location>
</feature>
<dbReference type="Proteomes" id="UP000783863">
    <property type="component" value="Unassembled WGS sequence"/>
</dbReference>
<feature type="compositionally biased region" description="Acidic residues" evidence="2">
    <location>
        <begin position="534"/>
        <end position="581"/>
    </location>
</feature>
<dbReference type="EMBL" id="RKLQ01000002">
    <property type="protein sequence ID" value="MBX0304227.1"/>
    <property type="molecule type" value="Genomic_DNA"/>
</dbReference>
<feature type="region of interest" description="Disordered" evidence="2">
    <location>
        <begin position="252"/>
        <end position="617"/>
    </location>
</feature>
<dbReference type="InterPro" id="IPR013766">
    <property type="entry name" value="Thioredoxin_domain"/>
</dbReference>
<dbReference type="InterPro" id="IPR000866">
    <property type="entry name" value="AhpC/TSA"/>
</dbReference>
<organism evidence="4 5">
    <name type="scientific">Haloarcula salinisoli</name>
    <dbReference type="NCBI Taxonomy" id="2487746"/>
    <lineage>
        <taxon>Archaea</taxon>
        <taxon>Methanobacteriati</taxon>
        <taxon>Methanobacteriota</taxon>
        <taxon>Stenosarchaea group</taxon>
        <taxon>Halobacteria</taxon>
        <taxon>Halobacteriales</taxon>
        <taxon>Haloarculaceae</taxon>
        <taxon>Haloarcula</taxon>
    </lineage>
</organism>
<feature type="compositionally biased region" description="Acidic residues" evidence="2">
    <location>
        <begin position="310"/>
        <end position="342"/>
    </location>
</feature>
<dbReference type="GO" id="GO:0016491">
    <property type="term" value="F:oxidoreductase activity"/>
    <property type="evidence" value="ECO:0007669"/>
    <property type="project" value="InterPro"/>
</dbReference>
<dbReference type="AlphaFoldDB" id="A0A8J8C8D4"/>
<dbReference type="RefSeq" id="WP_220588450.1">
    <property type="nucleotide sequence ID" value="NZ_RKLQ01000002.1"/>
</dbReference>
<feature type="compositionally biased region" description="Low complexity" evidence="2">
    <location>
        <begin position="423"/>
        <end position="436"/>
    </location>
</feature>
<dbReference type="Pfam" id="PF00578">
    <property type="entry name" value="AhpC-TSA"/>
    <property type="match status" value="1"/>
</dbReference>
<gene>
    <name evidence="4" type="ORF">EGD98_11165</name>
</gene>
<proteinExistence type="predicted"/>
<feature type="compositionally biased region" description="Acidic residues" evidence="2">
    <location>
        <begin position="408"/>
        <end position="422"/>
    </location>
</feature>
<reference evidence="4" key="1">
    <citation type="submission" date="2021-06" db="EMBL/GenBank/DDBJ databases">
        <title>Halomicroarcula sp. F24A a new haloarchaeum isolated from saline soil.</title>
        <authorList>
            <person name="Duran-Viseras A."/>
            <person name="Sanchez-Porro C."/>
            <person name="Ventosa A."/>
        </authorList>
    </citation>
    <scope>NUCLEOTIDE SEQUENCE</scope>
    <source>
        <strain evidence="4">F24A</strain>
    </source>
</reference>
<dbReference type="PANTHER" id="PTHR43110">
    <property type="entry name" value="THIOL PEROXIDASE"/>
    <property type="match status" value="1"/>
</dbReference>
<dbReference type="InterPro" id="IPR036249">
    <property type="entry name" value="Thioredoxin-like_sf"/>
</dbReference>
<dbReference type="InterPro" id="IPR050455">
    <property type="entry name" value="Tpx_Peroxidase_subfamily"/>
</dbReference>
<dbReference type="SUPFAM" id="SSF52833">
    <property type="entry name" value="Thioredoxin-like"/>
    <property type="match status" value="1"/>
</dbReference>
<name>A0A8J8C8D4_9EURY</name>
<feature type="compositionally biased region" description="Basic and acidic residues" evidence="2">
    <location>
        <begin position="294"/>
        <end position="304"/>
    </location>
</feature>
<protein>
    <submittedName>
        <fullName evidence="4">Redoxin domain-containing protein</fullName>
    </submittedName>
</protein>
<keyword evidence="1" id="KW-0676">Redox-active center</keyword>
<evidence type="ECO:0000313" key="5">
    <source>
        <dbReference type="Proteomes" id="UP000783863"/>
    </source>
</evidence>
<feature type="compositionally biased region" description="Acidic residues" evidence="2">
    <location>
        <begin position="445"/>
        <end position="459"/>
    </location>
</feature>